<keyword evidence="2" id="KW-0472">Membrane</keyword>
<feature type="transmembrane region" description="Helical" evidence="2">
    <location>
        <begin position="158"/>
        <end position="176"/>
    </location>
</feature>
<sequence length="293" mass="32397">MEQLFRLVDSNATLYAAALLFTVGVVLWLAWARFFHEREGLKRVPHFVMALSVLVFFVGRYAHAATNGLEGVACVAGRYSLRLVCFSHDERAGMYWGVAALQTFISAVLLIAAVLVLVHLARPGKSDNRVWAASRLRRADNAGWPVAGQARREGTFRLFLFASWTITLATLAWVAVSLNRVDAVRGQVAEAFASVAFERGTVETYLQDHGRLPEDNKAAALPSPAELHRRNLSEVEVIKGSLLLKFDAATADVHLAGHQVLLIAVRDGRQVHWHCATFDVDDRYLPVHCSANL</sequence>
<dbReference type="OrthoDB" id="198456at2"/>
<evidence type="ECO:0000256" key="2">
    <source>
        <dbReference type="SAM" id="Phobius"/>
    </source>
</evidence>
<feature type="transmembrane region" description="Helical" evidence="2">
    <location>
        <begin position="94"/>
        <end position="120"/>
    </location>
</feature>
<feature type="transmembrane region" description="Helical" evidence="2">
    <location>
        <begin position="44"/>
        <end position="62"/>
    </location>
</feature>
<dbReference type="Proteomes" id="UP000306317">
    <property type="component" value="Unassembled WGS sequence"/>
</dbReference>
<feature type="transmembrane region" description="Helical" evidence="2">
    <location>
        <begin position="12"/>
        <end position="32"/>
    </location>
</feature>
<dbReference type="InterPro" id="IPR045584">
    <property type="entry name" value="Pilin-like"/>
</dbReference>
<dbReference type="GO" id="GO:0007155">
    <property type="term" value="P:cell adhesion"/>
    <property type="evidence" value="ECO:0007669"/>
    <property type="project" value="InterPro"/>
</dbReference>
<dbReference type="AlphaFoldDB" id="A0A4S3K7V3"/>
<comment type="caution">
    <text evidence="3">The sequence shown here is derived from an EMBL/GenBank/DDBJ whole genome shotgun (WGS) entry which is preliminary data.</text>
</comment>
<keyword evidence="2" id="KW-0812">Transmembrane</keyword>
<protein>
    <submittedName>
        <fullName evidence="3">Uncharacterized protein</fullName>
    </submittedName>
</protein>
<dbReference type="InterPro" id="IPR001082">
    <property type="entry name" value="Pilin"/>
</dbReference>
<proteinExistence type="inferred from homology"/>
<dbReference type="Gene3D" id="3.30.700.10">
    <property type="entry name" value="Glycoprotein, Type 4 Pilin"/>
    <property type="match status" value="1"/>
</dbReference>
<gene>
    <name evidence="3" type="ORF">B1991_17900</name>
</gene>
<dbReference type="GO" id="GO:0009289">
    <property type="term" value="C:pilus"/>
    <property type="evidence" value="ECO:0007669"/>
    <property type="project" value="InterPro"/>
</dbReference>
<organism evidence="3 4">
    <name type="scientific">Rhodanobacter lindaniclasticus</name>
    <dbReference type="NCBI Taxonomy" id="75310"/>
    <lineage>
        <taxon>Bacteria</taxon>
        <taxon>Pseudomonadati</taxon>
        <taxon>Pseudomonadota</taxon>
        <taxon>Gammaproteobacteria</taxon>
        <taxon>Lysobacterales</taxon>
        <taxon>Rhodanobacteraceae</taxon>
        <taxon>Rhodanobacter</taxon>
    </lineage>
</organism>
<accession>A0A4S3K7V3</accession>
<dbReference type="Pfam" id="PF00114">
    <property type="entry name" value="Pilin"/>
    <property type="match status" value="1"/>
</dbReference>
<name>A0A4S3K7V3_9GAMM</name>
<dbReference type="RefSeq" id="WP_136260046.1">
    <property type="nucleotide sequence ID" value="NZ_MWIO01000083.1"/>
</dbReference>
<keyword evidence="2" id="KW-1133">Transmembrane helix</keyword>
<evidence type="ECO:0000313" key="3">
    <source>
        <dbReference type="EMBL" id="THD04158.1"/>
    </source>
</evidence>
<comment type="similarity">
    <text evidence="1">Belongs to the N-Me-Phe pilin family.</text>
</comment>
<evidence type="ECO:0000313" key="4">
    <source>
        <dbReference type="Proteomes" id="UP000306317"/>
    </source>
</evidence>
<keyword evidence="4" id="KW-1185">Reference proteome</keyword>
<dbReference type="SUPFAM" id="SSF54523">
    <property type="entry name" value="Pili subunits"/>
    <property type="match status" value="1"/>
</dbReference>
<reference evidence="3 4" key="1">
    <citation type="submission" date="2017-02" db="EMBL/GenBank/DDBJ databases">
        <title>Whole genome sequencing of Rhodanobacter lindaniclasticus DSM 17932.</title>
        <authorList>
            <person name="Kumar S."/>
            <person name="Patil P."/>
            <person name="Patil P.B."/>
        </authorList>
    </citation>
    <scope>NUCLEOTIDE SEQUENCE [LARGE SCALE GENOMIC DNA]</scope>
    <source>
        <strain evidence="3 4">DSM 17932</strain>
    </source>
</reference>
<dbReference type="EMBL" id="MWIO01000083">
    <property type="protein sequence ID" value="THD04158.1"/>
    <property type="molecule type" value="Genomic_DNA"/>
</dbReference>
<evidence type="ECO:0000256" key="1">
    <source>
        <dbReference type="ARBA" id="ARBA00005233"/>
    </source>
</evidence>